<name>A0A5M3W9G7_9ACTN</name>
<dbReference type="SUPFAM" id="SSF55347">
    <property type="entry name" value="Glyceraldehyde-3-phosphate dehydrogenase-like, C-terminal domain"/>
    <property type="match status" value="1"/>
</dbReference>
<accession>A0A5M3W9G7</accession>
<gene>
    <name evidence="3" type="ORF">Acor_77750</name>
</gene>
<dbReference type="InterPro" id="IPR036291">
    <property type="entry name" value="NAD(P)-bd_dom_sf"/>
</dbReference>
<feature type="domain" description="GFO/IDH/MocA-like oxidoreductase" evidence="2">
    <location>
        <begin position="137"/>
        <end position="268"/>
    </location>
</feature>
<dbReference type="OrthoDB" id="9815825at2"/>
<dbReference type="GO" id="GO:0000166">
    <property type="term" value="F:nucleotide binding"/>
    <property type="evidence" value="ECO:0007669"/>
    <property type="project" value="InterPro"/>
</dbReference>
<organism evidence="3 4">
    <name type="scientific">Acrocarpospora corrugata</name>
    <dbReference type="NCBI Taxonomy" id="35763"/>
    <lineage>
        <taxon>Bacteria</taxon>
        <taxon>Bacillati</taxon>
        <taxon>Actinomycetota</taxon>
        <taxon>Actinomycetes</taxon>
        <taxon>Streptosporangiales</taxon>
        <taxon>Streptosporangiaceae</taxon>
        <taxon>Acrocarpospora</taxon>
    </lineage>
</organism>
<dbReference type="AlphaFoldDB" id="A0A5M3W9G7"/>
<dbReference type="EMBL" id="BLAD01000109">
    <property type="protein sequence ID" value="GES05707.1"/>
    <property type="molecule type" value="Genomic_DNA"/>
</dbReference>
<evidence type="ECO:0000313" key="3">
    <source>
        <dbReference type="EMBL" id="GES05707.1"/>
    </source>
</evidence>
<evidence type="ECO:0000259" key="1">
    <source>
        <dbReference type="Pfam" id="PF01408"/>
    </source>
</evidence>
<sequence length="359" mass="37755">MNAPPLGVAVVGAGADHWSGLAHIPAITASGDLRLRRLVTSSPASALAAARRWEVDATHELDPVLDDDTVDIVVVTVRVAHHAEIVAAAIAAGKHVYCEWPLALDPAQAEELAALSDGRPDRVHLTGLQGRFSPWLRAAGRLLAGGGIGRPLTAGLRLFLPHGLMARPAHRAHLRHRGAAANVLSIQGGHTLDMLGTVLGVPRVDAARMWSAVPEFLTDTGERLPRDAPDNLVAVLDYDGVVAVTQFSQTAPNESFELEILGTDGKLRLAGTGQPQFGRLTLDITPFGSRTSEVVEPLSAAALPGEHPGHNVALAYAAMVAAIRDEPARVPLPDFRAAVNLHELLGVIASRAVDSTVNA</sequence>
<dbReference type="PANTHER" id="PTHR43708">
    <property type="entry name" value="CONSERVED EXPRESSED OXIDOREDUCTASE (EUROFUNG)"/>
    <property type="match status" value="1"/>
</dbReference>
<keyword evidence="4" id="KW-1185">Reference proteome</keyword>
<dbReference type="PANTHER" id="PTHR43708:SF1">
    <property type="entry name" value="GALACTOSE_LACTOSE METABOLISM REGULATORY PROTEIN GAL80"/>
    <property type="match status" value="1"/>
</dbReference>
<comment type="caution">
    <text evidence="3">The sequence shown here is derived from an EMBL/GenBank/DDBJ whole genome shotgun (WGS) entry which is preliminary data.</text>
</comment>
<dbReference type="Proteomes" id="UP000334990">
    <property type="component" value="Unassembled WGS sequence"/>
</dbReference>
<dbReference type="SUPFAM" id="SSF51735">
    <property type="entry name" value="NAD(P)-binding Rossmann-fold domains"/>
    <property type="match status" value="1"/>
</dbReference>
<feature type="domain" description="Gfo/Idh/MocA-like oxidoreductase N-terminal" evidence="1">
    <location>
        <begin position="7"/>
        <end position="123"/>
    </location>
</feature>
<evidence type="ECO:0000259" key="2">
    <source>
        <dbReference type="Pfam" id="PF22725"/>
    </source>
</evidence>
<dbReference type="RefSeq" id="WP_155341684.1">
    <property type="nucleotide sequence ID" value="NZ_BAAABN010000005.1"/>
</dbReference>
<evidence type="ECO:0000313" key="4">
    <source>
        <dbReference type="Proteomes" id="UP000334990"/>
    </source>
</evidence>
<proteinExistence type="predicted"/>
<dbReference type="Pfam" id="PF01408">
    <property type="entry name" value="GFO_IDH_MocA"/>
    <property type="match status" value="1"/>
</dbReference>
<dbReference type="InterPro" id="IPR055170">
    <property type="entry name" value="GFO_IDH_MocA-like_dom"/>
</dbReference>
<dbReference type="InterPro" id="IPR051317">
    <property type="entry name" value="Gfo/Idh/MocA_oxidoreduct"/>
</dbReference>
<dbReference type="Gene3D" id="3.40.50.720">
    <property type="entry name" value="NAD(P)-binding Rossmann-like Domain"/>
    <property type="match status" value="1"/>
</dbReference>
<dbReference type="Pfam" id="PF22725">
    <property type="entry name" value="GFO_IDH_MocA_C3"/>
    <property type="match status" value="1"/>
</dbReference>
<dbReference type="Gene3D" id="3.30.360.10">
    <property type="entry name" value="Dihydrodipicolinate Reductase, domain 2"/>
    <property type="match status" value="1"/>
</dbReference>
<reference evidence="3 4" key="1">
    <citation type="submission" date="2019-10" db="EMBL/GenBank/DDBJ databases">
        <title>Whole genome shotgun sequence of Acrocarpospora corrugata NBRC 13972.</title>
        <authorList>
            <person name="Ichikawa N."/>
            <person name="Kimura A."/>
            <person name="Kitahashi Y."/>
            <person name="Komaki H."/>
            <person name="Oguchi A."/>
        </authorList>
    </citation>
    <scope>NUCLEOTIDE SEQUENCE [LARGE SCALE GENOMIC DNA]</scope>
    <source>
        <strain evidence="3 4">NBRC 13972</strain>
    </source>
</reference>
<dbReference type="InterPro" id="IPR000683">
    <property type="entry name" value="Gfo/Idh/MocA-like_OxRdtase_N"/>
</dbReference>
<protein>
    <submittedName>
        <fullName evidence="3">Oxidoreductase</fullName>
    </submittedName>
</protein>